<dbReference type="RefSeq" id="WP_108691791.1">
    <property type="nucleotide sequence ID" value="NZ_QCYH01000004.1"/>
</dbReference>
<evidence type="ECO:0000313" key="1">
    <source>
        <dbReference type="EMBL" id="PVA10277.1"/>
    </source>
</evidence>
<dbReference type="Proteomes" id="UP000244446">
    <property type="component" value="Unassembled WGS sequence"/>
</dbReference>
<gene>
    <name evidence="1" type="ORF">DC366_08510</name>
</gene>
<organism evidence="1 2">
    <name type="scientific">Pelagivirga sediminicola</name>
    <dbReference type="NCBI Taxonomy" id="2170575"/>
    <lineage>
        <taxon>Bacteria</taxon>
        <taxon>Pseudomonadati</taxon>
        <taxon>Pseudomonadota</taxon>
        <taxon>Alphaproteobacteria</taxon>
        <taxon>Rhodobacterales</taxon>
        <taxon>Paracoccaceae</taxon>
        <taxon>Pelagivirga</taxon>
    </lineage>
</organism>
<accession>A0A2T7G7B8</accession>
<name>A0A2T7G7B8_9RHOB</name>
<keyword evidence="2" id="KW-1185">Reference proteome</keyword>
<dbReference type="OrthoDB" id="7874863at2"/>
<dbReference type="EMBL" id="QCYH01000004">
    <property type="protein sequence ID" value="PVA10277.1"/>
    <property type="molecule type" value="Genomic_DNA"/>
</dbReference>
<comment type="caution">
    <text evidence="1">The sequence shown here is derived from an EMBL/GenBank/DDBJ whole genome shotgun (WGS) entry which is preliminary data.</text>
</comment>
<protein>
    <submittedName>
        <fullName evidence="1">Uncharacterized protein</fullName>
    </submittedName>
</protein>
<sequence length="63" mass="7191">MSIETQDTLTLIARERRLAVSEREWQHRLRGYGYAIRDTAEGRMVTSLVRGAALFCLPAHFVA</sequence>
<proteinExistence type="predicted"/>
<evidence type="ECO:0000313" key="2">
    <source>
        <dbReference type="Proteomes" id="UP000244446"/>
    </source>
</evidence>
<reference evidence="1 2" key="1">
    <citation type="submission" date="2018-04" db="EMBL/GenBank/DDBJ databases">
        <title>Pelagivirga bohaiensis gen. nov., sp. nov., a bacterium isolated from the Bohai Sea.</title>
        <authorList>
            <person name="Ji X."/>
        </authorList>
    </citation>
    <scope>NUCLEOTIDE SEQUENCE [LARGE SCALE GENOMIC DNA]</scope>
    <source>
        <strain evidence="1 2">BH-SD19</strain>
    </source>
</reference>
<dbReference type="AlphaFoldDB" id="A0A2T7G7B8"/>